<evidence type="ECO:0000259" key="10">
    <source>
        <dbReference type="Pfam" id="PF23598"/>
    </source>
</evidence>
<dbReference type="OMA" id="WEALMEH"/>
<dbReference type="eggNOG" id="KOG4658">
    <property type="taxonomic scope" value="Eukaryota"/>
</dbReference>
<evidence type="ECO:0000256" key="6">
    <source>
        <dbReference type="ARBA" id="ARBA00023054"/>
    </source>
</evidence>
<dbReference type="Pfam" id="PF00931">
    <property type="entry name" value="NB-ARC"/>
    <property type="match status" value="1"/>
</dbReference>
<dbReference type="InterPro" id="IPR055414">
    <property type="entry name" value="LRR_R13L4/SHOC2-like"/>
</dbReference>
<evidence type="ECO:0000256" key="3">
    <source>
        <dbReference type="ARBA" id="ARBA00022737"/>
    </source>
</evidence>
<dbReference type="Gene3D" id="3.40.50.300">
    <property type="entry name" value="P-loop containing nucleotide triphosphate hydrolases"/>
    <property type="match status" value="1"/>
</dbReference>
<dbReference type="InterPro" id="IPR038005">
    <property type="entry name" value="RX-like_CC"/>
</dbReference>
<dbReference type="InterPro" id="IPR027417">
    <property type="entry name" value="P-loop_NTPase"/>
</dbReference>
<evidence type="ECO:0000313" key="12">
    <source>
        <dbReference type="Proteomes" id="UP000000768"/>
    </source>
</evidence>
<gene>
    <name evidence="11" type="ORF">SORBI_3008G150100</name>
</gene>
<sequence length="983" mass="111762">MEATALSLGKSVLDGALGYAKSALAEEVALQLGVQRDHAFIRELEMMRAFLRAAHDERGDHQVLMTWVKQVRDVAYDAEDILQDCLAHLKKPSWWRRPSTLPERRRIAKKMKELRARVEDVSQRNLRYQLVKSAGSKPEDGTEVAGAAAMSGMEEALRQQNKSKADLIRLVNKKDEELRVIGVWGTSDLLGEKSIVKRAYDGLKRDRKFQYHAWISMVRPLSTTAILQDIVMQFAVDSLEGENKKHISAPHEAQDLRRLWVAKEDDLADEFRKFLNEKSYLIVVNGLSTMDEWDQIRTCFPTNKKGSRLLVCTQHVKIASLCVEPSTLLLPEHKQLFPDKALYAFYDKVFGKITNLNEECPELYEVAELIMKKCKGLPLAIVTIGGFLAKQPKTPMEWKKLNSHISAELEMNQGLRNIKNVLNKSYDGLPYHLKPCFLYLSIFPEDQDIKRNRLVRRWIAEGYSTEVLGKPLIETAESHFMELVDRSMILPNKTTYFSKKVINSCQVHDLMREISISKAAEENLVFRLEEDCSSNTIGTARHLTISANWKGDEADFESMVDVSRIRSLTVFGKWRQFFISDKMRFLRVLDLQDTKGLCNHHLEHIGKLVHLRYLSLRGCLGIYHLPDSVGNMRQLQTLDIRLTWIAMLPKTIVKLKQLQYLRIGGLRTDRVYFLDRLKSKCVAFCSCHQPTYYDSDMEETWCDRCTKCWYVVMPGLATPSGSGTPVPRGVGNLKALRTLGVVDIGSGNAQIKEIKRLTQLHKLQVTGINKKNWQEFCSTLESLSCLESLSMSSSGLNGSLRCLSDAVFLPPNNLRTLMLLDDLGKMPAWIMHLRNLAKLRLMCTHLTDSDGTMQLLGNLPDLAILRVDSYTFEVEGLCLNFLPEAFPSLVALQLCSAHRRARGSEIKSVEFKEGTAPKLEVLRFTYRRDVVINDGLFSGLASLPGLKKFELGIHSFEGKEGFVEHVRAQLALNQNQPVLTKAW</sequence>
<reference evidence="12" key="2">
    <citation type="journal article" date="2018" name="Plant J.">
        <title>The Sorghum bicolor reference genome: improved assembly, gene annotations, a transcriptome atlas, and signatures of genome organization.</title>
        <authorList>
            <person name="McCormick R.F."/>
            <person name="Truong S.K."/>
            <person name="Sreedasyam A."/>
            <person name="Jenkins J."/>
            <person name="Shu S."/>
            <person name="Sims D."/>
            <person name="Kennedy M."/>
            <person name="Amirebrahimi M."/>
            <person name="Weers B.D."/>
            <person name="McKinley B."/>
            <person name="Mattison A."/>
            <person name="Morishige D.T."/>
            <person name="Grimwood J."/>
            <person name="Schmutz J."/>
            <person name="Mullet J.E."/>
        </authorList>
    </citation>
    <scope>NUCLEOTIDE SEQUENCE [LARGE SCALE GENOMIC DNA]</scope>
    <source>
        <strain evidence="12">cv. BTx623</strain>
    </source>
</reference>
<comment type="similarity">
    <text evidence="1">Belongs to the disease resistance NB-LRR family.</text>
</comment>
<dbReference type="SUPFAM" id="SSF52540">
    <property type="entry name" value="P-loop containing nucleoside triphosphate hydrolases"/>
    <property type="match status" value="1"/>
</dbReference>
<feature type="domain" description="Disease resistance N-terminal" evidence="8">
    <location>
        <begin position="16"/>
        <end position="95"/>
    </location>
</feature>
<dbReference type="GO" id="GO:0002758">
    <property type="term" value="P:innate immune response-activating signaling pathway"/>
    <property type="evidence" value="ECO:0007669"/>
    <property type="project" value="UniProtKB-ARBA"/>
</dbReference>
<dbReference type="EMBL" id="CM000767">
    <property type="protein sequence ID" value="OQU79480.1"/>
    <property type="molecule type" value="Genomic_DNA"/>
</dbReference>
<dbReference type="InterPro" id="IPR041118">
    <property type="entry name" value="Rx_N"/>
</dbReference>
<evidence type="ECO:0000256" key="5">
    <source>
        <dbReference type="ARBA" id="ARBA00022821"/>
    </source>
</evidence>
<evidence type="ECO:0000256" key="1">
    <source>
        <dbReference type="ARBA" id="ARBA00008894"/>
    </source>
</evidence>
<feature type="domain" description="Disease resistance R13L4/SHOC-2-like LRR" evidence="10">
    <location>
        <begin position="723"/>
        <end position="971"/>
    </location>
</feature>
<dbReference type="InterPro" id="IPR002182">
    <property type="entry name" value="NB-ARC"/>
</dbReference>
<keyword evidence="3" id="KW-0677">Repeat</keyword>
<dbReference type="PRINTS" id="PR00364">
    <property type="entry name" value="DISEASERSIST"/>
</dbReference>
<dbReference type="SUPFAM" id="SSF52047">
    <property type="entry name" value="RNI-like"/>
    <property type="match status" value="1"/>
</dbReference>
<dbReference type="Gene3D" id="3.80.10.10">
    <property type="entry name" value="Ribonuclease Inhibitor"/>
    <property type="match status" value="2"/>
</dbReference>
<keyword evidence="6" id="KW-0175">Coiled coil</keyword>
<dbReference type="InterPro" id="IPR042197">
    <property type="entry name" value="Apaf_helical"/>
</dbReference>
<dbReference type="Gene3D" id="1.20.5.4130">
    <property type="match status" value="1"/>
</dbReference>
<dbReference type="InterPro" id="IPR044974">
    <property type="entry name" value="Disease_R_plants"/>
</dbReference>
<dbReference type="InterPro" id="IPR058922">
    <property type="entry name" value="WHD_DRP"/>
</dbReference>
<evidence type="ECO:0000256" key="4">
    <source>
        <dbReference type="ARBA" id="ARBA00022741"/>
    </source>
</evidence>
<dbReference type="Gene3D" id="1.10.10.10">
    <property type="entry name" value="Winged helix-like DNA-binding domain superfamily/Winged helix DNA-binding domain"/>
    <property type="match status" value="1"/>
</dbReference>
<dbReference type="Pfam" id="PF23559">
    <property type="entry name" value="WHD_DRP"/>
    <property type="match status" value="1"/>
</dbReference>
<feature type="domain" description="Disease resistance protein winged helix" evidence="9">
    <location>
        <begin position="442"/>
        <end position="514"/>
    </location>
</feature>
<evidence type="ECO:0000259" key="7">
    <source>
        <dbReference type="Pfam" id="PF00931"/>
    </source>
</evidence>
<keyword evidence="5" id="KW-0611">Plant defense</keyword>
<name>A0A1Z5R6X8_SORBI</name>
<dbReference type="Pfam" id="PF23598">
    <property type="entry name" value="LRR_14"/>
    <property type="match status" value="2"/>
</dbReference>
<dbReference type="Pfam" id="PF18052">
    <property type="entry name" value="Rx_N"/>
    <property type="match status" value="1"/>
</dbReference>
<dbReference type="Proteomes" id="UP000000768">
    <property type="component" value="Chromosome 8"/>
</dbReference>
<evidence type="ECO:0000313" key="11">
    <source>
        <dbReference type="EMBL" id="OQU79480.1"/>
    </source>
</evidence>
<keyword evidence="12" id="KW-1185">Reference proteome</keyword>
<dbReference type="GO" id="GO:0043531">
    <property type="term" value="F:ADP binding"/>
    <property type="evidence" value="ECO:0007669"/>
    <property type="project" value="InterPro"/>
</dbReference>
<dbReference type="GO" id="GO:0042742">
    <property type="term" value="P:defense response to bacterium"/>
    <property type="evidence" value="ECO:0007669"/>
    <property type="project" value="UniProtKB-ARBA"/>
</dbReference>
<dbReference type="ExpressionAtlas" id="A0A1Z5R6X8">
    <property type="expression patterns" value="baseline and differential"/>
</dbReference>
<accession>A0A1Z5R6X8</accession>
<dbReference type="PANTHER" id="PTHR23155">
    <property type="entry name" value="DISEASE RESISTANCE PROTEIN RP"/>
    <property type="match status" value="1"/>
</dbReference>
<reference evidence="11 12" key="1">
    <citation type="journal article" date="2009" name="Nature">
        <title>The Sorghum bicolor genome and the diversification of grasses.</title>
        <authorList>
            <person name="Paterson A.H."/>
            <person name="Bowers J.E."/>
            <person name="Bruggmann R."/>
            <person name="Dubchak I."/>
            <person name="Grimwood J."/>
            <person name="Gundlach H."/>
            <person name="Haberer G."/>
            <person name="Hellsten U."/>
            <person name="Mitros T."/>
            <person name="Poliakov A."/>
            <person name="Schmutz J."/>
            <person name="Spannagl M."/>
            <person name="Tang H."/>
            <person name="Wang X."/>
            <person name="Wicker T."/>
            <person name="Bharti A.K."/>
            <person name="Chapman J."/>
            <person name="Feltus F.A."/>
            <person name="Gowik U."/>
            <person name="Grigoriev I.V."/>
            <person name="Lyons E."/>
            <person name="Maher C.A."/>
            <person name="Martis M."/>
            <person name="Narechania A."/>
            <person name="Otillar R.P."/>
            <person name="Penning B.W."/>
            <person name="Salamov A.A."/>
            <person name="Wang Y."/>
            <person name="Zhang L."/>
            <person name="Carpita N.C."/>
            <person name="Freeling M."/>
            <person name="Gingle A.R."/>
            <person name="Hash C.T."/>
            <person name="Keller B."/>
            <person name="Klein P."/>
            <person name="Kresovich S."/>
            <person name="McCann M.C."/>
            <person name="Ming R."/>
            <person name="Peterson D.G."/>
            <person name="Mehboob-ur-Rahman"/>
            <person name="Ware D."/>
            <person name="Westhoff P."/>
            <person name="Mayer K.F."/>
            <person name="Messing J."/>
            <person name="Rokhsar D.S."/>
        </authorList>
    </citation>
    <scope>NUCLEOTIDE SEQUENCE [LARGE SCALE GENOMIC DNA]</scope>
    <source>
        <strain evidence="12">cv. BTx623</strain>
    </source>
</reference>
<dbReference type="GO" id="GO:0009626">
    <property type="term" value="P:plant-type hypersensitive response"/>
    <property type="evidence" value="ECO:0007669"/>
    <property type="project" value="UniProtKB-ARBA"/>
</dbReference>
<feature type="domain" description="NB-ARC" evidence="7">
    <location>
        <begin position="170"/>
        <end position="351"/>
    </location>
</feature>
<evidence type="ECO:0000259" key="8">
    <source>
        <dbReference type="Pfam" id="PF18052"/>
    </source>
</evidence>
<dbReference type="PANTHER" id="PTHR23155:SF1114">
    <property type="entry name" value="OS02G0475500 PROTEIN"/>
    <property type="match status" value="1"/>
</dbReference>
<evidence type="ECO:0000256" key="2">
    <source>
        <dbReference type="ARBA" id="ARBA00022614"/>
    </source>
</evidence>
<keyword evidence="4" id="KW-0547">Nucleotide-binding</keyword>
<dbReference type="FunFam" id="1.10.10.10:FF:000322">
    <property type="entry name" value="Probable disease resistance protein At1g63360"/>
    <property type="match status" value="1"/>
</dbReference>
<dbReference type="InterPro" id="IPR036388">
    <property type="entry name" value="WH-like_DNA-bd_sf"/>
</dbReference>
<dbReference type="InterPro" id="IPR032675">
    <property type="entry name" value="LRR_dom_sf"/>
</dbReference>
<dbReference type="Gene3D" id="1.10.8.430">
    <property type="entry name" value="Helical domain of apoptotic protease-activating factors"/>
    <property type="match status" value="1"/>
</dbReference>
<evidence type="ECO:0008006" key="13">
    <source>
        <dbReference type="Google" id="ProtNLM"/>
    </source>
</evidence>
<dbReference type="AlphaFoldDB" id="A0A1Z5R6X8"/>
<feature type="domain" description="Disease resistance R13L4/SHOC-2-like LRR" evidence="10">
    <location>
        <begin position="565"/>
        <end position="665"/>
    </location>
</feature>
<organism evidence="11 12">
    <name type="scientific">Sorghum bicolor</name>
    <name type="common">Sorghum</name>
    <name type="synonym">Sorghum vulgare</name>
    <dbReference type="NCBI Taxonomy" id="4558"/>
    <lineage>
        <taxon>Eukaryota</taxon>
        <taxon>Viridiplantae</taxon>
        <taxon>Streptophyta</taxon>
        <taxon>Embryophyta</taxon>
        <taxon>Tracheophyta</taxon>
        <taxon>Spermatophyta</taxon>
        <taxon>Magnoliopsida</taxon>
        <taxon>Liliopsida</taxon>
        <taxon>Poales</taxon>
        <taxon>Poaceae</taxon>
        <taxon>PACMAD clade</taxon>
        <taxon>Panicoideae</taxon>
        <taxon>Andropogonodae</taxon>
        <taxon>Andropogoneae</taxon>
        <taxon>Sorghinae</taxon>
        <taxon>Sorghum</taxon>
    </lineage>
</organism>
<protein>
    <recommendedName>
        <fullName evidence="13">Rx N-terminal domain-containing protein</fullName>
    </recommendedName>
</protein>
<dbReference type="CDD" id="cd14798">
    <property type="entry name" value="RX-CC_like"/>
    <property type="match status" value="1"/>
</dbReference>
<keyword evidence="2" id="KW-0433">Leucine-rich repeat</keyword>
<evidence type="ECO:0000259" key="9">
    <source>
        <dbReference type="Pfam" id="PF23559"/>
    </source>
</evidence>
<proteinExistence type="inferred from homology"/>
<dbReference type="Gramene" id="OQU79480">
    <property type="protein sequence ID" value="OQU79480"/>
    <property type="gene ID" value="SORBI_3008G150100"/>
</dbReference>